<gene>
    <name evidence="4" type="ORF">Tc00.1047053510483.230</name>
</gene>
<feature type="signal peptide" evidence="3">
    <location>
        <begin position="1"/>
        <end position="27"/>
    </location>
</feature>
<proteinExistence type="predicted"/>
<evidence type="ECO:0000313" key="4">
    <source>
        <dbReference type="EMBL" id="EAN98615.1"/>
    </source>
</evidence>
<dbReference type="EMBL" id="AAHK01000048">
    <property type="protein sequence ID" value="EAN98615.1"/>
    <property type="molecule type" value="Genomic_DNA"/>
</dbReference>
<keyword evidence="2" id="KW-1133">Transmembrane helix</keyword>
<dbReference type="RefSeq" id="XP_820466.1">
    <property type="nucleotide sequence ID" value="XM_815373.1"/>
</dbReference>
<dbReference type="PaxDb" id="353153-Q4E1G1"/>
<evidence type="ECO:0000256" key="3">
    <source>
        <dbReference type="SAM" id="SignalP"/>
    </source>
</evidence>
<dbReference type="Proteomes" id="UP000002296">
    <property type="component" value="Unassembled WGS sequence"/>
</dbReference>
<feature type="compositionally biased region" description="Basic and acidic residues" evidence="1">
    <location>
        <begin position="106"/>
        <end position="124"/>
    </location>
</feature>
<feature type="compositionally biased region" description="Polar residues" evidence="1">
    <location>
        <begin position="67"/>
        <end position="78"/>
    </location>
</feature>
<feature type="compositionally biased region" description="Acidic residues" evidence="1">
    <location>
        <begin position="93"/>
        <end position="105"/>
    </location>
</feature>
<evidence type="ECO:0000256" key="1">
    <source>
        <dbReference type="SAM" id="MobiDB-lite"/>
    </source>
</evidence>
<name>Q4E1G1_TRYCC</name>
<organism evidence="4 5">
    <name type="scientific">Trypanosoma cruzi (strain CL Brener)</name>
    <dbReference type="NCBI Taxonomy" id="353153"/>
    <lineage>
        <taxon>Eukaryota</taxon>
        <taxon>Discoba</taxon>
        <taxon>Euglenozoa</taxon>
        <taxon>Kinetoplastea</taxon>
        <taxon>Metakinetoplastina</taxon>
        <taxon>Trypanosomatida</taxon>
        <taxon>Trypanosomatidae</taxon>
        <taxon>Trypanosoma</taxon>
        <taxon>Schizotrypanum</taxon>
    </lineage>
</organism>
<sequence length="294" mass="29989">MAMMMTGRVLLVCALCVLWCGAGGGDAEMNDESLVDSQHVSGVGEKAPKGLPESGERVPDSAGHSLGINNGINSNLQEGTGTGTTTDRVVKNEEEEVETDFEEEEERSKEGEDTEKTGKSESSSKEMAATIPTASVLSESGGGIPSGVDGVGSSESSDGSEDLNLEVSGPVVKSPPSIPNGTAGGLQNADGALSSQKNNFLETGVHSGTTPVAPSLPKSQAPAMPKPKAEEQSPTEQDTEEAHSQPGEVNATALNSSLGNLSQGNNSDAGTMRGSGLLPLLILLLLGLWGFAAL</sequence>
<feature type="transmembrane region" description="Helical" evidence="2">
    <location>
        <begin position="276"/>
        <end position="293"/>
    </location>
</feature>
<feature type="compositionally biased region" description="Polar residues" evidence="1">
    <location>
        <begin position="193"/>
        <end position="212"/>
    </location>
</feature>
<dbReference type="Pfam" id="PF11052">
    <property type="entry name" value="Tr-sialidase_C"/>
    <property type="match status" value="1"/>
</dbReference>
<dbReference type="InParanoid" id="Q4E1G1"/>
<feature type="chain" id="PRO_5004237990" evidence="3">
    <location>
        <begin position="28"/>
        <end position="294"/>
    </location>
</feature>
<protein>
    <submittedName>
        <fullName evidence="4">Mucin-associated surface protein (MASP), putative</fullName>
    </submittedName>
</protein>
<keyword evidence="2" id="KW-0812">Transmembrane</keyword>
<dbReference type="AlphaFoldDB" id="Q4E1G1"/>
<feature type="region of interest" description="Disordered" evidence="1">
    <location>
        <begin position="39"/>
        <end position="247"/>
    </location>
</feature>
<dbReference type="GeneID" id="3553149"/>
<comment type="caution">
    <text evidence="4">The sequence shown here is derived from an EMBL/GenBank/DDBJ whole genome shotgun (WGS) entry which is preliminary data.</text>
</comment>
<dbReference type="InterPro" id="IPR021287">
    <property type="entry name" value="Trans-sialidase_CS"/>
</dbReference>
<accession>Q4E1G1</accession>
<keyword evidence="2" id="KW-0472">Membrane</keyword>
<keyword evidence="3" id="KW-0732">Signal</keyword>
<reference evidence="4 5" key="1">
    <citation type="journal article" date="2005" name="Science">
        <title>The genome sequence of Trypanosoma cruzi, etiologic agent of Chagas disease.</title>
        <authorList>
            <person name="El-Sayed N.M."/>
            <person name="Myler P.J."/>
            <person name="Bartholomeu D.C."/>
            <person name="Nilsson D."/>
            <person name="Aggarwal G."/>
            <person name="Tran A.N."/>
            <person name="Ghedin E."/>
            <person name="Worthey E.A."/>
            <person name="Delcher A.L."/>
            <person name="Blandin G."/>
            <person name="Westenberger S.J."/>
            <person name="Caler E."/>
            <person name="Cerqueira G.C."/>
            <person name="Branche C."/>
            <person name="Haas B."/>
            <person name="Anupama A."/>
            <person name="Arner E."/>
            <person name="Aslund L."/>
            <person name="Attipoe P."/>
            <person name="Bontempi E."/>
            <person name="Bringaud F."/>
            <person name="Burton P."/>
            <person name="Cadag E."/>
            <person name="Campbell D.A."/>
            <person name="Carrington M."/>
            <person name="Crabtree J."/>
            <person name="Darban H."/>
            <person name="da Silveira J.F."/>
            <person name="de Jong P."/>
            <person name="Edwards K."/>
            <person name="Englund P.T."/>
            <person name="Fazelina G."/>
            <person name="Feldblyum T."/>
            <person name="Ferella M."/>
            <person name="Frasch A.C."/>
            <person name="Gull K."/>
            <person name="Horn D."/>
            <person name="Hou L."/>
            <person name="Huang Y."/>
            <person name="Kindlund E."/>
            <person name="Klingbeil M."/>
            <person name="Kluge S."/>
            <person name="Koo H."/>
            <person name="Lacerda D."/>
            <person name="Levin M.J."/>
            <person name="Lorenzi H."/>
            <person name="Louie T."/>
            <person name="Machado C.R."/>
            <person name="McCulloch R."/>
            <person name="McKenna A."/>
            <person name="Mizuno Y."/>
            <person name="Mottram J.C."/>
            <person name="Nelson S."/>
            <person name="Ochaya S."/>
            <person name="Osoegawa K."/>
            <person name="Pai G."/>
            <person name="Parsons M."/>
            <person name="Pentony M."/>
            <person name="Pettersson U."/>
            <person name="Pop M."/>
            <person name="Ramirez J.L."/>
            <person name="Rinta J."/>
            <person name="Robertson L."/>
            <person name="Salzberg S.L."/>
            <person name="Sanchez D.O."/>
            <person name="Seyler A."/>
            <person name="Sharma R."/>
            <person name="Shetty J."/>
            <person name="Simpson A.J."/>
            <person name="Sisk E."/>
            <person name="Tammi M.T."/>
            <person name="Tarleton R."/>
            <person name="Teixeira S."/>
            <person name="Van Aken S."/>
            <person name="Vogt C."/>
            <person name="Ward P.N."/>
            <person name="Wickstead B."/>
            <person name="Wortman J."/>
            <person name="White O."/>
            <person name="Fraser C.M."/>
            <person name="Stuart K.D."/>
            <person name="Andersson B."/>
        </authorList>
    </citation>
    <scope>NUCLEOTIDE SEQUENCE [LARGE SCALE GENOMIC DNA]</scope>
    <source>
        <strain evidence="4 5">CL Brener</strain>
    </source>
</reference>
<dbReference type="KEGG" id="tcr:510483.230"/>
<keyword evidence="5" id="KW-1185">Reference proteome</keyword>
<feature type="compositionally biased region" description="Low complexity" evidence="1">
    <location>
        <begin position="146"/>
        <end position="157"/>
    </location>
</feature>
<evidence type="ECO:0000313" key="5">
    <source>
        <dbReference type="Proteomes" id="UP000002296"/>
    </source>
</evidence>
<evidence type="ECO:0000256" key="2">
    <source>
        <dbReference type="SAM" id="Phobius"/>
    </source>
</evidence>